<gene>
    <name evidence="4" type="ORF">B0A54_01806</name>
    <name evidence="2" type="ORF">LTR82_003192</name>
    <name evidence="3" type="ORF">LTR91_019341</name>
</gene>
<dbReference type="Proteomes" id="UP000310066">
    <property type="component" value="Unassembled WGS sequence"/>
</dbReference>
<dbReference type="EMBL" id="NAJP01000005">
    <property type="protein sequence ID" value="TKA47435.1"/>
    <property type="molecule type" value="Genomic_DNA"/>
</dbReference>
<evidence type="ECO:0000313" key="2">
    <source>
        <dbReference type="EMBL" id="KAK0325656.1"/>
    </source>
</evidence>
<keyword evidence="1" id="KW-0472">Membrane</keyword>
<reference evidence="4 5" key="1">
    <citation type="submission" date="2017-03" db="EMBL/GenBank/DDBJ databases">
        <title>Genomes of endolithic fungi from Antarctica.</title>
        <authorList>
            <person name="Coleine C."/>
            <person name="Masonjones S."/>
            <person name="Stajich J.E."/>
        </authorList>
    </citation>
    <scope>NUCLEOTIDE SEQUENCE [LARGE SCALE GENOMIC DNA]</scope>
    <source>
        <strain evidence="4 5">CCFEE 5311</strain>
    </source>
</reference>
<evidence type="ECO:0000313" key="4">
    <source>
        <dbReference type="EMBL" id="TKA47435.1"/>
    </source>
</evidence>
<reference evidence="2" key="2">
    <citation type="submission" date="2021-12" db="EMBL/GenBank/DDBJ databases">
        <title>Black yeast isolated from Biological Soil Crust.</title>
        <authorList>
            <person name="Kurbessoian T."/>
        </authorList>
    </citation>
    <scope>NUCLEOTIDE SEQUENCE</scope>
    <source>
        <strain evidence="2">CCFEE 5208</strain>
    </source>
</reference>
<organism evidence="4 5">
    <name type="scientific">Friedmanniomyces endolithicus</name>
    <dbReference type="NCBI Taxonomy" id="329885"/>
    <lineage>
        <taxon>Eukaryota</taxon>
        <taxon>Fungi</taxon>
        <taxon>Dikarya</taxon>
        <taxon>Ascomycota</taxon>
        <taxon>Pezizomycotina</taxon>
        <taxon>Dothideomycetes</taxon>
        <taxon>Dothideomycetidae</taxon>
        <taxon>Mycosphaerellales</taxon>
        <taxon>Teratosphaeriaceae</taxon>
        <taxon>Friedmanniomyces</taxon>
    </lineage>
</organism>
<comment type="caution">
    <text evidence="4">The sequence shown here is derived from an EMBL/GenBank/DDBJ whole genome shotgun (WGS) entry which is preliminary data.</text>
</comment>
<protein>
    <submittedName>
        <fullName evidence="4">Uncharacterized protein</fullName>
    </submittedName>
</protein>
<dbReference type="EMBL" id="JAUJLE010000289">
    <property type="protein sequence ID" value="KAK0962731.1"/>
    <property type="molecule type" value="Genomic_DNA"/>
</dbReference>
<evidence type="ECO:0000313" key="5">
    <source>
        <dbReference type="Proteomes" id="UP000310066"/>
    </source>
</evidence>
<dbReference type="Proteomes" id="UP001168146">
    <property type="component" value="Unassembled WGS sequence"/>
</dbReference>
<dbReference type="EMBL" id="JASUXU010000006">
    <property type="protein sequence ID" value="KAK0325656.1"/>
    <property type="molecule type" value="Genomic_DNA"/>
</dbReference>
<keyword evidence="1" id="KW-1133">Transmembrane helix</keyword>
<keyword evidence="1" id="KW-0812">Transmembrane</keyword>
<reference evidence="3" key="3">
    <citation type="submission" date="2023-06" db="EMBL/GenBank/DDBJ databases">
        <title>Black Yeasts Isolated from many extreme environments.</title>
        <authorList>
            <person name="Coleine C."/>
            <person name="Stajich J.E."/>
            <person name="Selbmann L."/>
        </authorList>
    </citation>
    <scope>NUCLEOTIDE SEQUENCE</scope>
    <source>
        <strain evidence="3">CCFEE 5200</strain>
    </source>
</reference>
<dbReference type="OrthoDB" id="10279273at2759"/>
<proteinExistence type="predicted"/>
<evidence type="ECO:0000256" key="1">
    <source>
        <dbReference type="SAM" id="Phobius"/>
    </source>
</evidence>
<feature type="transmembrane region" description="Helical" evidence="1">
    <location>
        <begin position="21"/>
        <end position="43"/>
    </location>
</feature>
<name>A0A4U0VGT5_9PEZI</name>
<evidence type="ECO:0000313" key="3">
    <source>
        <dbReference type="EMBL" id="KAK0962731.1"/>
    </source>
</evidence>
<keyword evidence="6" id="KW-1185">Reference proteome</keyword>
<evidence type="ECO:0000313" key="6">
    <source>
        <dbReference type="Proteomes" id="UP001175353"/>
    </source>
</evidence>
<dbReference type="AlphaFoldDB" id="A0A4U0VGT5"/>
<sequence>MTKKHASKRSSEEKRRLCKELALLFIAQTIVNTFLTKTTTLALPPDWTAAMEVLRRNGDVAKTKRAVKKFMRRREDAEVVVWARKDARVLSFAEVAGGRIV</sequence>
<accession>A0A4U0VGT5</accession>
<dbReference type="Proteomes" id="UP001175353">
    <property type="component" value="Unassembled WGS sequence"/>
</dbReference>